<dbReference type="SUPFAM" id="SSF57667">
    <property type="entry name" value="beta-beta-alpha zinc fingers"/>
    <property type="match status" value="6"/>
</dbReference>
<dbReference type="PANTHER" id="PTHR46451">
    <property type="entry name" value="RAS-RESPONSIVE ELEMENT-BINDING PROTEIN 1"/>
    <property type="match status" value="1"/>
</dbReference>
<dbReference type="PROSITE" id="PS50157">
    <property type="entry name" value="ZINC_FINGER_C2H2_2"/>
    <property type="match status" value="13"/>
</dbReference>
<feature type="region of interest" description="Disordered" evidence="5">
    <location>
        <begin position="799"/>
        <end position="854"/>
    </location>
</feature>
<feature type="compositionally biased region" description="Basic and acidic residues" evidence="5">
    <location>
        <begin position="901"/>
        <end position="911"/>
    </location>
</feature>
<keyword evidence="3" id="KW-0863">Zinc-finger</keyword>
<feature type="compositionally biased region" description="Low complexity" evidence="5">
    <location>
        <begin position="821"/>
        <end position="833"/>
    </location>
</feature>
<dbReference type="SMART" id="SM00355">
    <property type="entry name" value="ZnF_C2H2"/>
    <property type="match status" value="16"/>
</dbReference>
<dbReference type="GO" id="GO:0008270">
    <property type="term" value="F:zinc ion binding"/>
    <property type="evidence" value="ECO:0007669"/>
    <property type="project" value="UniProtKB-KW"/>
</dbReference>
<evidence type="ECO:0000256" key="2">
    <source>
        <dbReference type="ARBA" id="ARBA00022737"/>
    </source>
</evidence>
<feature type="region of interest" description="Disordered" evidence="5">
    <location>
        <begin position="332"/>
        <end position="360"/>
    </location>
</feature>
<dbReference type="GO" id="GO:0005634">
    <property type="term" value="C:nucleus"/>
    <property type="evidence" value="ECO:0007669"/>
    <property type="project" value="TreeGrafter"/>
</dbReference>
<dbReference type="FunFam" id="3.30.160.60:FF:000100">
    <property type="entry name" value="Zinc finger 45-like"/>
    <property type="match status" value="1"/>
</dbReference>
<evidence type="ECO:0000256" key="1">
    <source>
        <dbReference type="ARBA" id="ARBA00022723"/>
    </source>
</evidence>
<feature type="compositionally biased region" description="Acidic residues" evidence="5">
    <location>
        <begin position="1172"/>
        <end position="1191"/>
    </location>
</feature>
<dbReference type="OrthoDB" id="6077919at2759"/>
<keyword evidence="4" id="KW-0862">Zinc</keyword>
<feature type="compositionally biased region" description="Low complexity" evidence="5">
    <location>
        <begin position="345"/>
        <end position="356"/>
    </location>
</feature>
<dbReference type="Pfam" id="PF00096">
    <property type="entry name" value="zf-C2H2"/>
    <property type="match status" value="1"/>
</dbReference>
<dbReference type="InterPro" id="IPR052795">
    <property type="entry name" value="RREB1"/>
</dbReference>
<feature type="region of interest" description="Disordered" evidence="5">
    <location>
        <begin position="146"/>
        <end position="172"/>
    </location>
</feature>
<keyword evidence="2" id="KW-0677">Repeat</keyword>
<accession>A0A7R8W037</accession>
<feature type="region of interest" description="Disordered" evidence="5">
    <location>
        <begin position="468"/>
        <end position="562"/>
    </location>
</feature>
<evidence type="ECO:0000256" key="5">
    <source>
        <dbReference type="SAM" id="MobiDB-lite"/>
    </source>
</evidence>
<dbReference type="AlphaFoldDB" id="A0A7R8W037"/>
<feature type="compositionally biased region" description="Basic and acidic residues" evidence="5">
    <location>
        <begin position="146"/>
        <end position="168"/>
    </location>
</feature>
<feature type="region of interest" description="Disordered" evidence="5">
    <location>
        <begin position="1163"/>
        <end position="1205"/>
    </location>
</feature>
<dbReference type="FunFam" id="3.30.160.60:FF:001967">
    <property type="entry name" value="Ras-responsive element-binding protein"/>
    <property type="match status" value="2"/>
</dbReference>
<feature type="compositionally biased region" description="Basic and acidic residues" evidence="5">
    <location>
        <begin position="534"/>
        <end position="545"/>
    </location>
</feature>
<evidence type="ECO:0000313" key="6">
    <source>
        <dbReference type="EMBL" id="CAD7222276.1"/>
    </source>
</evidence>
<gene>
    <name evidence="6" type="ORF">CTOB1V02_LOCUS288</name>
</gene>
<dbReference type="GO" id="GO:0000978">
    <property type="term" value="F:RNA polymerase II cis-regulatory region sequence-specific DNA binding"/>
    <property type="evidence" value="ECO:0007669"/>
    <property type="project" value="TreeGrafter"/>
</dbReference>
<dbReference type="PROSITE" id="PS00028">
    <property type="entry name" value="ZINC_FINGER_C2H2_1"/>
    <property type="match status" value="12"/>
</dbReference>
<dbReference type="PANTHER" id="PTHR46451:SF1">
    <property type="entry name" value="RAS-RESPONSIVE ELEMENT-BINDING PROTEIN 1"/>
    <property type="match status" value="1"/>
</dbReference>
<keyword evidence="1" id="KW-0479">Metal-binding</keyword>
<evidence type="ECO:0000256" key="4">
    <source>
        <dbReference type="ARBA" id="ARBA00022833"/>
    </source>
</evidence>
<dbReference type="Gene3D" id="3.30.160.60">
    <property type="entry name" value="Classic Zinc Finger"/>
    <property type="match status" value="11"/>
</dbReference>
<feature type="compositionally biased region" description="Polar residues" evidence="5">
    <location>
        <begin position="473"/>
        <end position="484"/>
    </location>
</feature>
<dbReference type="InterPro" id="IPR036236">
    <property type="entry name" value="Znf_C2H2_sf"/>
</dbReference>
<evidence type="ECO:0000256" key="3">
    <source>
        <dbReference type="ARBA" id="ARBA00022771"/>
    </source>
</evidence>
<sequence length="1243" mass="140511">METRLKYGARIFEGGFRFGPRAVPHVTSQFPLRFDEMKRKRQPPITQTHKLEGKLEEGPFLCPLCNQTIDTSQNFTAHVRAHNAASSDDKQGNRHECQLCGKILSSSASLDRHVLTHSGERPYQCPRCELAFTTNGNMHRHIRTTHEGRASEDGEEPRKRMKKKDVSERNSINVPSFPCPNSGCDRDFPSSVTLEQHIEASHPECEIRCEDCSLSFKSFQGKNLHMSMVHANTPPIKDGFEDLCSVDFSSEKFPLVAKTVCEKTVRKPVLSVKQKFQCDKCERAFPCQSALSLHVQSHAFQKSEVSEKSENMKSDNLSAVLDLRNKRTSMEDRSVDCSHVSGEDSVSSPTTSGNSSWDVNDNGTKEDDLYYEIKEMKLKGEFPCRLCPMVFPNLRALKGHNRMHMDSPPFRCNMCLYSTVDKGVLARHMRNHNGERPFECTLCQFAFTTKANCERHIRNRHARQTREDIRSVIQVNEPSETSRSSPDDLLGHHRNRNEDSPEPSTRSRDNFEESKVRHMERSNPGSPESDSEVAAEHNPSRSCKMEEDDANPLDLSKKNPNKCQVSIDPAAPLPVLQGSPSIVIPHPKYPFAPIAPIHSNFDLFNPLLFPSSFPLYVASISNRPPFSFHIPGFTAAAPCFMDSPFLDESLKAKDPSVLRNWKLPVVNGEESSLKLDVPRMNVADIKDPSLIQKLSPEIKNLDNSVCAADNSKTVSVTPSESTKKDPSESGQLIIKNGVLMRKQKQKRYRTERPYSCKHCTARFTLRSNMERHIKQQHPQFWCQRPRGGRRFHGIRTQHLSDSMKEESSVEDQYDESRNSFSDGSGDCSGGKKSPAVSENNEDTAPASEKGTSDAETFVNQAVDLASVRKLLDQANSQNFQKYFKTDDEEDANNGGSENSAEDEKSKQETKERKKSAYSSAPHKVSCPFCLRKFPWTSSLRRHVLTHTGQKPYKCSQCPLWFTTKSNCDRHLLRKHRNKGDAAYTMRNVPERPFKCAACPSSTFSTLSNLKKHEIVKHFAQGPIPSDADGNESDPGRDDFEPVSGGTDSVDHSFSFKCHICDYETTDRDQLVQHLEREHEEYFKEIFPEKDKASGDDEELIDVLRELFPHYDKRKVSCSMCPQLFDTEDDLAPHMQRHLSDQPLVCQVCDEEIDGGIIEHYQKHRSEKKQVDDDSEAADDEDAETYESEEEIPQGKVPGRENSDFKEDNLIGSLLGIHDPRLIDEMISSKSADNAAKLLGVEGQ</sequence>
<reference evidence="6" key="1">
    <citation type="submission" date="2020-11" db="EMBL/GenBank/DDBJ databases">
        <authorList>
            <person name="Tran Van P."/>
        </authorList>
    </citation>
    <scope>NUCLEOTIDE SEQUENCE</scope>
</reference>
<feature type="region of interest" description="Disordered" evidence="5">
    <location>
        <begin position="1020"/>
        <end position="1047"/>
    </location>
</feature>
<proteinExistence type="predicted"/>
<organism evidence="6">
    <name type="scientific">Cyprideis torosa</name>
    <dbReference type="NCBI Taxonomy" id="163714"/>
    <lineage>
        <taxon>Eukaryota</taxon>
        <taxon>Metazoa</taxon>
        <taxon>Ecdysozoa</taxon>
        <taxon>Arthropoda</taxon>
        <taxon>Crustacea</taxon>
        <taxon>Oligostraca</taxon>
        <taxon>Ostracoda</taxon>
        <taxon>Podocopa</taxon>
        <taxon>Podocopida</taxon>
        <taxon>Cytherocopina</taxon>
        <taxon>Cytheroidea</taxon>
        <taxon>Cytherideidae</taxon>
        <taxon>Cyprideis</taxon>
    </lineage>
</organism>
<protein>
    <submittedName>
        <fullName evidence="6">Uncharacterized protein</fullName>
    </submittedName>
</protein>
<feature type="compositionally biased region" description="Basic and acidic residues" evidence="5">
    <location>
        <begin position="485"/>
        <end position="521"/>
    </location>
</feature>
<feature type="region of interest" description="Disordered" evidence="5">
    <location>
        <begin position="883"/>
        <end position="917"/>
    </location>
</feature>
<dbReference type="InterPro" id="IPR013087">
    <property type="entry name" value="Znf_C2H2_type"/>
</dbReference>
<dbReference type="GO" id="GO:0001228">
    <property type="term" value="F:DNA-binding transcription activator activity, RNA polymerase II-specific"/>
    <property type="evidence" value="ECO:0007669"/>
    <property type="project" value="TreeGrafter"/>
</dbReference>
<name>A0A7R8W037_9CRUS</name>
<dbReference type="EMBL" id="OB660041">
    <property type="protein sequence ID" value="CAD7222276.1"/>
    <property type="molecule type" value="Genomic_DNA"/>
</dbReference>